<dbReference type="EMBL" id="NBWZ01000001">
    <property type="protein sequence ID" value="RFA09264.1"/>
    <property type="molecule type" value="Genomic_DNA"/>
</dbReference>
<dbReference type="InterPro" id="IPR049397">
    <property type="entry name" value="EthR_C"/>
</dbReference>
<keyword evidence="3" id="KW-0804">Transcription</keyword>
<dbReference type="InterPro" id="IPR050109">
    <property type="entry name" value="HTH-type_TetR-like_transc_reg"/>
</dbReference>
<dbReference type="OrthoDB" id="7505659at2"/>
<protein>
    <recommendedName>
        <fullName evidence="5">HTH tetR-type domain-containing protein</fullName>
    </recommendedName>
</protein>
<dbReference type="GO" id="GO:0003700">
    <property type="term" value="F:DNA-binding transcription factor activity"/>
    <property type="evidence" value="ECO:0007669"/>
    <property type="project" value="TreeGrafter"/>
</dbReference>
<keyword evidence="2 4" id="KW-0238">DNA-binding</keyword>
<dbReference type="GO" id="GO:0045892">
    <property type="term" value="P:negative regulation of DNA-templated transcription"/>
    <property type="evidence" value="ECO:0007669"/>
    <property type="project" value="UniProtKB-ARBA"/>
</dbReference>
<feature type="domain" description="HTH tetR-type" evidence="5">
    <location>
        <begin position="20"/>
        <end position="80"/>
    </location>
</feature>
<evidence type="ECO:0000313" key="7">
    <source>
        <dbReference type="Proteomes" id="UP000256486"/>
    </source>
</evidence>
<dbReference type="PRINTS" id="PR00455">
    <property type="entry name" value="HTHTETR"/>
</dbReference>
<dbReference type="PROSITE" id="PS01081">
    <property type="entry name" value="HTH_TETR_1"/>
    <property type="match status" value="1"/>
</dbReference>
<dbReference type="InterPro" id="IPR009057">
    <property type="entry name" value="Homeodomain-like_sf"/>
</dbReference>
<dbReference type="Gene3D" id="1.10.10.60">
    <property type="entry name" value="Homeodomain-like"/>
    <property type="match status" value="1"/>
</dbReference>
<name>A0A3E0VH52_9MICO</name>
<evidence type="ECO:0000256" key="3">
    <source>
        <dbReference type="ARBA" id="ARBA00023163"/>
    </source>
</evidence>
<keyword evidence="7" id="KW-1185">Reference proteome</keyword>
<dbReference type="GO" id="GO:0000976">
    <property type="term" value="F:transcription cis-regulatory region binding"/>
    <property type="evidence" value="ECO:0007669"/>
    <property type="project" value="TreeGrafter"/>
</dbReference>
<evidence type="ECO:0000259" key="5">
    <source>
        <dbReference type="PROSITE" id="PS50977"/>
    </source>
</evidence>
<dbReference type="PANTHER" id="PTHR30055:SF184">
    <property type="entry name" value="HTH-TYPE TRANSCRIPTIONAL REGULATOR ETHR"/>
    <property type="match status" value="1"/>
</dbReference>
<dbReference type="Pfam" id="PF21313">
    <property type="entry name" value="EthR_C"/>
    <property type="match status" value="1"/>
</dbReference>
<comment type="caution">
    <text evidence="6">The sequence shown here is derived from an EMBL/GenBank/DDBJ whole genome shotgun (WGS) entry which is preliminary data.</text>
</comment>
<dbReference type="Pfam" id="PF00440">
    <property type="entry name" value="TetR_N"/>
    <property type="match status" value="1"/>
</dbReference>
<dbReference type="PROSITE" id="PS50977">
    <property type="entry name" value="HTH_TETR_2"/>
    <property type="match status" value="1"/>
</dbReference>
<reference evidence="6 7" key="1">
    <citation type="submission" date="2017-04" db="EMBL/GenBank/DDBJ databases">
        <title>Comparative genome analysis of Subtercola boreus.</title>
        <authorList>
            <person name="Cho Y.-J."/>
            <person name="Cho A."/>
            <person name="Kim O.-S."/>
            <person name="Lee J.-I."/>
        </authorList>
    </citation>
    <scope>NUCLEOTIDE SEQUENCE [LARGE SCALE GENOMIC DNA]</scope>
    <source>
        <strain evidence="6 7">K300</strain>
    </source>
</reference>
<proteinExistence type="predicted"/>
<dbReference type="SUPFAM" id="SSF46689">
    <property type="entry name" value="Homeodomain-like"/>
    <property type="match status" value="1"/>
</dbReference>
<keyword evidence="1" id="KW-0805">Transcription regulation</keyword>
<sequence length="209" mass="22750">MARVGRMAQRGRRTTRLSGDERQEAILITAETLLAERSLDEISIEDLATGAGISRPSFYFYFSSKDEVLLALLDRVIGEVQQRVVTLPRDFDTDPAAAWRRAIGVFVDVFAAHRSVSAAAIGARLRNPEVNALWSSAMQTWVGYATDVIVAERARGAAPAGTDARQLAIALNLMNERVLSAAFSGETPAVDQSVALDVLAGIWIRSIYN</sequence>
<dbReference type="InterPro" id="IPR001647">
    <property type="entry name" value="HTH_TetR"/>
</dbReference>
<dbReference type="AlphaFoldDB" id="A0A3E0VH52"/>
<dbReference type="SUPFAM" id="SSF48498">
    <property type="entry name" value="Tetracyclin repressor-like, C-terminal domain"/>
    <property type="match status" value="1"/>
</dbReference>
<feature type="DNA-binding region" description="H-T-H motif" evidence="4">
    <location>
        <begin position="43"/>
        <end position="62"/>
    </location>
</feature>
<accession>A0A3E0VH52</accession>
<gene>
    <name evidence="6" type="ORF">B7R54_08510</name>
</gene>
<dbReference type="FunFam" id="1.10.10.60:FF:000141">
    <property type="entry name" value="TetR family transcriptional regulator"/>
    <property type="match status" value="1"/>
</dbReference>
<dbReference type="Gene3D" id="1.10.357.10">
    <property type="entry name" value="Tetracycline Repressor, domain 2"/>
    <property type="match status" value="1"/>
</dbReference>
<dbReference type="PANTHER" id="PTHR30055">
    <property type="entry name" value="HTH-TYPE TRANSCRIPTIONAL REGULATOR RUTR"/>
    <property type="match status" value="1"/>
</dbReference>
<evidence type="ECO:0000256" key="1">
    <source>
        <dbReference type="ARBA" id="ARBA00023015"/>
    </source>
</evidence>
<evidence type="ECO:0000256" key="2">
    <source>
        <dbReference type="ARBA" id="ARBA00023125"/>
    </source>
</evidence>
<dbReference type="InterPro" id="IPR023772">
    <property type="entry name" value="DNA-bd_HTH_TetR-type_CS"/>
</dbReference>
<evidence type="ECO:0000256" key="4">
    <source>
        <dbReference type="PROSITE-ProRule" id="PRU00335"/>
    </source>
</evidence>
<organism evidence="6 7">
    <name type="scientific">Subtercola boreus</name>
    <dbReference type="NCBI Taxonomy" id="120213"/>
    <lineage>
        <taxon>Bacteria</taxon>
        <taxon>Bacillati</taxon>
        <taxon>Actinomycetota</taxon>
        <taxon>Actinomycetes</taxon>
        <taxon>Micrococcales</taxon>
        <taxon>Microbacteriaceae</taxon>
        <taxon>Subtercola</taxon>
    </lineage>
</organism>
<dbReference type="Proteomes" id="UP000256486">
    <property type="component" value="Unassembled WGS sequence"/>
</dbReference>
<dbReference type="InterPro" id="IPR036271">
    <property type="entry name" value="Tet_transcr_reg_TetR-rel_C_sf"/>
</dbReference>
<evidence type="ECO:0000313" key="6">
    <source>
        <dbReference type="EMBL" id="RFA09264.1"/>
    </source>
</evidence>